<feature type="transmembrane region" description="Helical" evidence="1">
    <location>
        <begin position="50"/>
        <end position="71"/>
    </location>
</feature>
<dbReference type="InterPro" id="IPR010390">
    <property type="entry name" value="ABC-2_transporter-like"/>
</dbReference>
<dbReference type="Proteomes" id="UP000315750">
    <property type="component" value="Chromosome"/>
</dbReference>
<keyword evidence="1" id="KW-1133">Transmembrane helix</keyword>
<dbReference type="AlphaFoldDB" id="A0A518AML9"/>
<feature type="transmembrane region" description="Helical" evidence="1">
    <location>
        <begin position="148"/>
        <end position="166"/>
    </location>
</feature>
<evidence type="ECO:0000313" key="3">
    <source>
        <dbReference type="Proteomes" id="UP000315750"/>
    </source>
</evidence>
<name>A0A518AML9_9BACT</name>
<keyword evidence="1" id="KW-0472">Membrane</keyword>
<feature type="transmembrane region" description="Helical" evidence="1">
    <location>
        <begin position="91"/>
        <end position="111"/>
    </location>
</feature>
<evidence type="ECO:0008006" key="4">
    <source>
        <dbReference type="Google" id="ProtNLM"/>
    </source>
</evidence>
<evidence type="ECO:0000256" key="1">
    <source>
        <dbReference type="SAM" id="Phobius"/>
    </source>
</evidence>
<sequence length="302" mass="34464">MVHLRIPELNSPIPGQPVNRGPFAVMQYPKLFLTFARNSLIRDMTFRTNFLIEVISSISWMVMNLGFYLLVYSYTDSIGDPQNPEDGWTKYQFFVFIATTMFINSIVQAMFMPNAQEMSELVRTGGLDFALLKPIDTQFLLSLRRVNWSSLGNFVVAFGVLIYASQHLDHTGFTLVQYLLYPIYIVCGVLILYSIMFSLAATSIWLGRNQTLYDFWFYITNFSRYPLEIYSGNALGNALQTVFTYFVPVLIVINVPARMMAKPLTAEYAYLAGYAIIATVLSLVINRWVFQRALASYRSASS</sequence>
<keyword evidence="1" id="KW-0812">Transmembrane</keyword>
<dbReference type="Pfam" id="PF06182">
    <property type="entry name" value="ABC2_membrane_6"/>
    <property type="match status" value="1"/>
</dbReference>
<proteinExistence type="predicted"/>
<protein>
    <recommendedName>
        <fullName evidence="4">ABC-2 family transporter protein</fullName>
    </recommendedName>
</protein>
<evidence type="ECO:0000313" key="2">
    <source>
        <dbReference type="EMBL" id="QDU55974.1"/>
    </source>
</evidence>
<accession>A0A518AML9</accession>
<reference evidence="2 3" key="1">
    <citation type="submission" date="2019-02" db="EMBL/GenBank/DDBJ databases">
        <title>Deep-cultivation of Planctomycetes and their phenomic and genomic characterization uncovers novel biology.</title>
        <authorList>
            <person name="Wiegand S."/>
            <person name="Jogler M."/>
            <person name="Boedeker C."/>
            <person name="Pinto D."/>
            <person name="Vollmers J."/>
            <person name="Rivas-Marin E."/>
            <person name="Kohn T."/>
            <person name="Peeters S.H."/>
            <person name="Heuer A."/>
            <person name="Rast P."/>
            <person name="Oberbeckmann S."/>
            <person name="Bunk B."/>
            <person name="Jeske O."/>
            <person name="Meyerdierks A."/>
            <person name="Storesund J.E."/>
            <person name="Kallscheuer N."/>
            <person name="Luecker S."/>
            <person name="Lage O.M."/>
            <person name="Pohl T."/>
            <person name="Merkel B.J."/>
            <person name="Hornburger P."/>
            <person name="Mueller R.-W."/>
            <person name="Bruemmer F."/>
            <person name="Labrenz M."/>
            <person name="Spormann A.M."/>
            <person name="Op den Camp H."/>
            <person name="Overmann J."/>
            <person name="Amann R."/>
            <person name="Jetten M.S.M."/>
            <person name="Mascher T."/>
            <person name="Medema M.H."/>
            <person name="Devos D.P."/>
            <person name="Kaster A.-K."/>
            <person name="Ovreas L."/>
            <person name="Rohde M."/>
            <person name="Galperin M.Y."/>
            <person name="Jogler C."/>
        </authorList>
    </citation>
    <scope>NUCLEOTIDE SEQUENCE [LARGE SCALE GENOMIC DNA]</scope>
    <source>
        <strain evidence="2 3">Pan181</strain>
    </source>
</reference>
<feature type="transmembrane region" description="Helical" evidence="1">
    <location>
        <begin position="268"/>
        <end position="290"/>
    </location>
</feature>
<gene>
    <name evidence="2" type="ORF">Pan181_21760</name>
</gene>
<organism evidence="2 3">
    <name type="scientific">Aeoliella mucimassa</name>
    <dbReference type="NCBI Taxonomy" id="2527972"/>
    <lineage>
        <taxon>Bacteria</taxon>
        <taxon>Pseudomonadati</taxon>
        <taxon>Planctomycetota</taxon>
        <taxon>Planctomycetia</taxon>
        <taxon>Pirellulales</taxon>
        <taxon>Lacipirellulaceae</taxon>
        <taxon>Aeoliella</taxon>
    </lineage>
</organism>
<dbReference type="PANTHER" id="PTHR36833">
    <property type="entry name" value="SLR0610 PROTEIN-RELATED"/>
    <property type="match status" value="1"/>
</dbReference>
<dbReference type="PANTHER" id="PTHR36833:SF2">
    <property type="entry name" value="SLR0610 PROTEIN"/>
    <property type="match status" value="1"/>
</dbReference>
<feature type="transmembrane region" description="Helical" evidence="1">
    <location>
        <begin position="234"/>
        <end position="256"/>
    </location>
</feature>
<keyword evidence="3" id="KW-1185">Reference proteome</keyword>
<dbReference type="KEGG" id="amuc:Pan181_21760"/>
<dbReference type="EMBL" id="CP036278">
    <property type="protein sequence ID" value="QDU55974.1"/>
    <property type="molecule type" value="Genomic_DNA"/>
</dbReference>
<feature type="transmembrane region" description="Helical" evidence="1">
    <location>
        <begin position="178"/>
        <end position="206"/>
    </location>
</feature>